<evidence type="ECO:0000256" key="11">
    <source>
        <dbReference type="SAM" id="SignalP"/>
    </source>
</evidence>
<keyword evidence="5 11" id="KW-0732">Signal</keyword>
<dbReference type="PANTHER" id="PTHR30329">
    <property type="entry name" value="STATOR ELEMENT OF FLAGELLAR MOTOR COMPLEX"/>
    <property type="match status" value="1"/>
</dbReference>
<dbReference type="GO" id="GO:0006811">
    <property type="term" value="P:monoatomic ion transport"/>
    <property type="evidence" value="ECO:0007669"/>
    <property type="project" value="UniProtKB-KW"/>
</dbReference>
<keyword evidence="9" id="KW-0998">Cell outer membrane</keyword>
<reference evidence="13 14" key="1">
    <citation type="submission" date="2020-08" db="EMBL/GenBank/DDBJ databases">
        <title>Genomic Encyclopedia of Type Strains, Phase IV (KMG-IV): sequencing the most valuable type-strain genomes for metagenomic binning, comparative biology and taxonomic classification.</title>
        <authorList>
            <person name="Goeker M."/>
        </authorList>
    </citation>
    <scope>NUCLEOTIDE SEQUENCE [LARGE SCALE GENOMIC DNA]</scope>
    <source>
        <strain evidence="13 14">DSM 29050</strain>
    </source>
</reference>
<keyword evidence="6" id="KW-0406">Ion transport</keyword>
<protein>
    <submittedName>
        <fullName evidence="13">Outer membrane protein OmpA-like peptidoglycan-associated protein/opacity protein-like surface antigen</fullName>
    </submittedName>
</protein>
<dbReference type="Proteomes" id="UP000581447">
    <property type="component" value="Unassembled WGS sequence"/>
</dbReference>
<keyword evidence="2" id="KW-0813">Transport</keyword>
<evidence type="ECO:0000256" key="5">
    <source>
        <dbReference type="ARBA" id="ARBA00022729"/>
    </source>
</evidence>
<dbReference type="InterPro" id="IPR006664">
    <property type="entry name" value="OMP_bac"/>
</dbReference>
<feature type="domain" description="OmpA-like" evidence="12">
    <location>
        <begin position="254"/>
        <end position="371"/>
    </location>
</feature>
<feature type="signal peptide" evidence="11">
    <location>
        <begin position="1"/>
        <end position="21"/>
    </location>
</feature>
<evidence type="ECO:0000256" key="1">
    <source>
        <dbReference type="ARBA" id="ARBA00004571"/>
    </source>
</evidence>
<keyword evidence="7" id="KW-0626">Porin</keyword>
<proteinExistence type="predicted"/>
<dbReference type="CDD" id="cd07185">
    <property type="entry name" value="OmpA_C-like"/>
    <property type="match status" value="1"/>
</dbReference>
<dbReference type="PANTHER" id="PTHR30329:SF21">
    <property type="entry name" value="LIPOPROTEIN YIAD-RELATED"/>
    <property type="match status" value="1"/>
</dbReference>
<evidence type="ECO:0000256" key="4">
    <source>
        <dbReference type="ARBA" id="ARBA00022692"/>
    </source>
</evidence>
<dbReference type="GO" id="GO:0009279">
    <property type="term" value="C:cell outer membrane"/>
    <property type="evidence" value="ECO:0007669"/>
    <property type="project" value="UniProtKB-SubCell"/>
</dbReference>
<dbReference type="RefSeq" id="WP_183941851.1">
    <property type="nucleotide sequence ID" value="NZ_BAABBG010000005.1"/>
</dbReference>
<dbReference type="Pfam" id="PF00691">
    <property type="entry name" value="OmpA"/>
    <property type="match status" value="1"/>
</dbReference>
<evidence type="ECO:0000256" key="7">
    <source>
        <dbReference type="ARBA" id="ARBA00023114"/>
    </source>
</evidence>
<evidence type="ECO:0000256" key="9">
    <source>
        <dbReference type="ARBA" id="ARBA00023237"/>
    </source>
</evidence>
<keyword evidence="8 10" id="KW-0472">Membrane</keyword>
<name>A0A840B0V7_9SPHN</name>
<dbReference type="EMBL" id="JACIEA010000002">
    <property type="protein sequence ID" value="MBB3943553.1"/>
    <property type="molecule type" value="Genomic_DNA"/>
</dbReference>
<feature type="chain" id="PRO_5032352683" evidence="11">
    <location>
        <begin position="22"/>
        <end position="373"/>
    </location>
</feature>
<evidence type="ECO:0000256" key="2">
    <source>
        <dbReference type="ARBA" id="ARBA00022448"/>
    </source>
</evidence>
<keyword evidence="4" id="KW-0812">Transmembrane</keyword>
<dbReference type="InterPro" id="IPR050330">
    <property type="entry name" value="Bact_OuterMem_StrucFunc"/>
</dbReference>
<gene>
    <name evidence="13" type="ORF">GGR91_001811</name>
</gene>
<evidence type="ECO:0000313" key="13">
    <source>
        <dbReference type="EMBL" id="MBB3943553.1"/>
    </source>
</evidence>
<dbReference type="SUPFAM" id="SSF103088">
    <property type="entry name" value="OmpA-like"/>
    <property type="match status" value="1"/>
</dbReference>
<dbReference type="GO" id="GO:0046930">
    <property type="term" value="C:pore complex"/>
    <property type="evidence" value="ECO:0007669"/>
    <property type="project" value="UniProtKB-KW"/>
</dbReference>
<dbReference type="InterPro" id="IPR006665">
    <property type="entry name" value="OmpA-like"/>
</dbReference>
<accession>A0A840B0V7</accession>
<dbReference type="GO" id="GO:0015288">
    <property type="term" value="F:porin activity"/>
    <property type="evidence" value="ECO:0007669"/>
    <property type="project" value="UniProtKB-KW"/>
</dbReference>
<comment type="subcellular location">
    <subcellularLocation>
        <location evidence="1">Cell outer membrane</location>
        <topology evidence="1">Multi-pass membrane protein</topology>
    </subcellularLocation>
</comment>
<organism evidence="13 14">
    <name type="scientific">Sphingorhabdus rigui</name>
    <dbReference type="NCBI Taxonomy" id="1282858"/>
    <lineage>
        <taxon>Bacteria</taxon>
        <taxon>Pseudomonadati</taxon>
        <taxon>Pseudomonadota</taxon>
        <taxon>Alphaproteobacteria</taxon>
        <taxon>Sphingomonadales</taxon>
        <taxon>Sphingomonadaceae</taxon>
        <taxon>Sphingorhabdus</taxon>
    </lineage>
</organism>
<evidence type="ECO:0000256" key="6">
    <source>
        <dbReference type="ARBA" id="ARBA00023065"/>
    </source>
</evidence>
<dbReference type="PRINTS" id="PR01021">
    <property type="entry name" value="OMPADOMAIN"/>
</dbReference>
<evidence type="ECO:0000313" key="14">
    <source>
        <dbReference type="Proteomes" id="UP000581447"/>
    </source>
</evidence>
<dbReference type="PROSITE" id="PS51123">
    <property type="entry name" value="OMPA_2"/>
    <property type="match status" value="1"/>
</dbReference>
<evidence type="ECO:0000259" key="12">
    <source>
        <dbReference type="PROSITE" id="PS51123"/>
    </source>
</evidence>
<dbReference type="InterPro" id="IPR027385">
    <property type="entry name" value="Beta-barrel_OMP"/>
</dbReference>
<comment type="caution">
    <text evidence="13">The sequence shown here is derived from an EMBL/GenBank/DDBJ whole genome shotgun (WGS) entry which is preliminary data.</text>
</comment>
<dbReference type="InterPro" id="IPR011250">
    <property type="entry name" value="OMP/PagP_B-barrel"/>
</dbReference>
<dbReference type="InterPro" id="IPR036737">
    <property type="entry name" value="OmpA-like_sf"/>
</dbReference>
<dbReference type="Gene3D" id="2.40.160.20">
    <property type="match status" value="1"/>
</dbReference>
<dbReference type="AlphaFoldDB" id="A0A840B0V7"/>
<keyword evidence="14" id="KW-1185">Reference proteome</keyword>
<dbReference type="Gene3D" id="3.30.1330.60">
    <property type="entry name" value="OmpA-like domain"/>
    <property type="match status" value="1"/>
</dbReference>
<evidence type="ECO:0000256" key="8">
    <source>
        <dbReference type="ARBA" id="ARBA00023136"/>
    </source>
</evidence>
<dbReference type="SUPFAM" id="SSF56925">
    <property type="entry name" value="OMPA-like"/>
    <property type="match status" value="1"/>
</dbReference>
<evidence type="ECO:0000256" key="3">
    <source>
        <dbReference type="ARBA" id="ARBA00022452"/>
    </source>
</evidence>
<dbReference type="Pfam" id="PF13505">
    <property type="entry name" value="OMP_b-brl"/>
    <property type="match status" value="1"/>
</dbReference>
<evidence type="ECO:0000256" key="10">
    <source>
        <dbReference type="PROSITE-ProRule" id="PRU00473"/>
    </source>
</evidence>
<sequence>MRKLAIGLVLASTALASPALARDDQWYVGVDGGAMIVEDLALDIGTLKDAASVDTNKGYDFGGVVGYDFGGFRLESEVSYRQANVTGFNSQTPQITSGATSALARSGSYDIAGDASALSFMVNGLLDFGDDDGLQGFIGGGVGVARVDVKASLAAPSFLDDSDTGFAWQALAGVRAPLNDSWDVGLKYRFFNADKVGLVDRLGRTVDTRFRSHSIMGSLIYNFGGAPAPVEVAAPPPPPPYVAPPAPPPPPPPPAPVCNTGPYIVFFDWDQSNLRPDAASVLDNAVAQYSNCGTAKVMLAGHADKSGSAKYNVGLSERRNTTVRSYLESKGVAGGAIATEAFGETAPLVQTADGEREPQNRRVEVTYGPNSGM</sequence>
<keyword evidence="3" id="KW-1134">Transmembrane beta strand</keyword>